<organism evidence="2 3">
    <name type="scientific">Streptomyces olivoverticillatus</name>
    <dbReference type="NCBI Taxonomy" id="66427"/>
    <lineage>
        <taxon>Bacteria</taxon>
        <taxon>Bacillati</taxon>
        <taxon>Actinomycetota</taxon>
        <taxon>Actinomycetes</taxon>
        <taxon>Kitasatosporales</taxon>
        <taxon>Streptomycetaceae</taxon>
        <taxon>Streptomyces</taxon>
    </lineage>
</organism>
<dbReference type="RefSeq" id="WP_221462697.1">
    <property type="nucleotide sequence ID" value="NZ_JACHJH010000003.1"/>
</dbReference>
<evidence type="ECO:0008006" key="4">
    <source>
        <dbReference type="Google" id="ProtNLM"/>
    </source>
</evidence>
<feature type="compositionally biased region" description="Low complexity" evidence="1">
    <location>
        <begin position="33"/>
        <end position="62"/>
    </location>
</feature>
<gene>
    <name evidence="2" type="ORF">FHS39_002822</name>
</gene>
<accession>A0A7W7LQ97</accession>
<feature type="compositionally biased region" description="Low complexity" evidence="1">
    <location>
        <begin position="1"/>
        <end position="12"/>
    </location>
</feature>
<dbReference type="Proteomes" id="UP000556084">
    <property type="component" value="Unassembled WGS sequence"/>
</dbReference>
<name>A0A7W7LQ97_9ACTN</name>
<feature type="compositionally biased region" description="Pro residues" evidence="1">
    <location>
        <begin position="107"/>
        <end position="132"/>
    </location>
</feature>
<evidence type="ECO:0000313" key="2">
    <source>
        <dbReference type="EMBL" id="MBB4893791.1"/>
    </source>
</evidence>
<feature type="region of interest" description="Disordered" evidence="1">
    <location>
        <begin position="87"/>
        <end position="154"/>
    </location>
</feature>
<comment type="caution">
    <text evidence="2">The sequence shown here is derived from an EMBL/GenBank/DDBJ whole genome shotgun (WGS) entry which is preliminary data.</text>
</comment>
<reference evidence="2 3" key="1">
    <citation type="submission" date="2020-08" db="EMBL/GenBank/DDBJ databases">
        <title>Genomic Encyclopedia of Type Strains, Phase III (KMG-III): the genomes of soil and plant-associated and newly described type strains.</title>
        <authorList>
            <person name="Whitman W."/>
        </authorList>
    </citation>
    <scope>NUCLEOTIDE SEQUENCE [LARGE SCALE GENOMIC DNA]</scope>
    <source>
        <strain evidence="2 3">CECT 3266</strain>
    </source>
</reference>
<protein>
    <recommendedName>
        <fullName evidence="4">Extensin</fullName>
    </recommendedName>
</protein>
<feature type="region of interest" description="Disordered" evidence="1">
    <location>
        <begin position="1"/>
        <end position="75"/>
    </location>
</feature>
<evidence type="ECO:0000256" key="1">
    <source>
        <dbReference type="SAM" id="MobiDB-lite"/>
    </source>
</evidence>
<dbReference type="AlphaFoldDB" id="A0A7W7LQ97"/>
<evidence type="ECO:0000313" key="3">
    <source>
        <dbReference type="Proteomes" id="UP000556084"/>
    </source>
</evidence>
<proteinExistence type="predicted"/>
<keyword evidence="3" id="KW-1185">Reference proteome</keyword>
<sequence length="198" mass="20967">MAAAPAPSPVSVQRSTAPTKAVPLRRPTPHHSTTAPRTLPLASLTPPSISAPLPLLPTPGTGDAPASSHPVTVQRAPGSAIGALAAAAAATVADTLPRIRPQHRPPAGDPPPPYEPPPPYDPAPPHDPPPPYAQQQQPAQQPPPAYAESPVGGFDPRALTDFQLDELVHRIIGRVTRLIRTELRLDRERIGRLRDPRQ</sequence>
<dbReference type="EMBL" id="JACHJH010000003">
    <property type="protein sequence ID" value="MBB4893791.1"/>
    <property type="molecule type" value="Genomic_DNA"/>
</dbReference>